<dbReference type="Pfam" id="PF08241">
    <property type="entry name" value="Methyltransf_11"/>
    <property type="match status" value="1"/>
</dbReference>
<evidence type="ECO:0000259" key="4">
    <source>
        <dbReference type="Pfam" id="PF08241"/>
    </source>
</evidence>
<dbReference type="EMBL" id="WMQV01000007">
    <property type="protein sequence ID" value="MTL93839.1"/>
    <property type="molecule type" value="Genomic_DNA"/>
</dbReference>
<accession>A0A6G2CEC4</accession>
<gene>
    <name evidence="5" type="ORF">GMA64_04820</name>
</gene>
<dbReference type="GO" id="GO:0008757">
    <property type="term" value="F:S-adenosylmethionine-dependent methyltransferase activity"/>
    <property type="evidence" value="ECO:0007669"/>
    <property type="project" value="InterPro"/>
</dbReference>
<dbReference type="InterPro" id="IPR051052">
    <property type="entry name" value="Diverse_substrate_MTase"/>
</dbReference>
<dbReference type="InterPro" id="IPR013216">
    <property type="entry name" value="Methyltransf_11"/>
</dbReference>
<keyword evidence="2 5" id="KW-0489">Methyltransferase</keyword>
<dbReference type="PANTHER" id="PTHR44942">
    <property type="entry name" value="METHYLTRANSF_11 DOMAIN-CONTAINING PROTEIN"/>
    <property type="match status" value="1"/>
</dbReference>
<dbReference type="PANTHER" id="PTHR44942:SF4">
    <property type="entry name" value="METHYLTRANSFERASE TYPE 11 DOMAIN-CONTAINING PROTEIN"/>
    <property type="match status" value="1"/>
</dbReference>
<evidence type="ECO:0000313" key="5">
    <source>
        <dbReference type="EMBL" id="MTL93839.1"/>
    </source>
</evidence>
<evidence type="ECO:0000256" key="2">
    <source>
        <dbReference type="ARBA" id="ARBA00022603"/>
    </source>
</evidence>
<dbReference type="CDD" id="cd02440">
    <property type="entry name" value="AdoMet_MTases"/>
    <property type="match status" value="1"/>
</dbReference>
<reference evidence="5" key="1">
    <citation type="journal article" date="2019" name="Nat. Med.">
        <title>A library of human gut bacterial isolates paired with longitudinal multiomics data enables mechanistic microbiome research.</title>
        <authorList>
            <person name="Poyet M."/>
            <person name="Groussin M."/>
            <person name="Gibbons S.M."/>
            <person name="Avila-Pacheco J."/>
            <person name="Jiang X."/>
            <person name="Kearney S.M."/>
            <person name="Perrotta A.R."/>
            <person name="Berdy B."/>
            <person name="Zhao S."/>
            <person name="Lieberman T.D."/>
            <person name="Swanson P.K."/>
            <person name="Smith M."/>
            <person name="Roesemann S."/>
            <person name="Alexander J.E."/>
            <person name="Rich S.A."/>
            <person name="Livny J."/>
            <person name="Vlamakis H."/>
            <person name="Clish C."/>
            <person name="Bullock K."/>
            <person name="Deik A."/>
            <person name="Scott J."/>
            <person name="Pierce K.A."/>
            <person name="Xavier R.J."/>
            <person name="Alm E.J."/>
        </authorList>
    </citation>
    <scope>NUCLEOTIDE SEQUENCE</scope>
    <source>
        <strain evidence="5">BIOML-A179</strain>
    </source>
</reference>
<sequence length="248" mass="28457">MDHMNKFTGKSSAYTLSRPGYAKGLFEYLVCDLEVNKQTVIADIGSGTGKLSQDLLKVAGIVYCVEPNDEMRQVAESLLSNQEGFISVKGTAEQTTLMDKSVDFILVGQAFHWFDANSFKLECQRILKETGKVILIWNSWIRDSEVIMKYHELFQMFCPSFKGFSGGLESRKICEFFENQYEIKRVANHLVFNKESFINRARSASYSLIEGDEKFEDYMEALEKFFEKYAVDGFLTMPNETVWYVGEV</sequence>
<comment type="similarity">
    <text evidence="1">Belongs to the methyltransferase superfamily.</text>
</comment>
<organism evidence="5">
    <name type="scientific">Turicibacter sanguinis</name>
    <dbReference type="NCBI Taxonomy" id="154288"/>
    <lineage>
        <taxon>Bacteria</taxon>
        <taxon>Bacillati</taxon>
        <taxon>Bacillota</taxon>
        <taxon>Erysipelotrichia</taxon>
        <taxon>Erysipelotrichales</taxon>
        <taxon>Turicibacteraceae</taxon>
        <taxon>Turicibacter</taxon>
    </lineage>
</organism>
<dbReference type="SUPFAM" id="SSF53335">
    <property type="entry name" value="S-adenosyl-L-methionine-dependent methyltransferases"/>
    <property type="match status" value="1"/>
</dbReference>
<evidence type="ECO:0000256" key="3">
    <source>
        <dbReference type="ARBA" id="ARBA00022679"/>
    </source>
</evidence>
<feature type="domain" description="Methyltransferase type 11" evidence="4">
    <location>
        <begin position="43"/>
        <end position="135"/>
    </location>
</feature>
<keyword evidence="3 5" id="KW-0808">Transferase</keyword>
<name>A0A6G2CEC4_9FIRM</name>
<comment type="caution">
    <text evidence="5">The sequence shown here is derived from an EMBL/GenBank/DDBJ whole genome shotgun (WGS) entry which is preliminary data.</text>
</comment>
<dbReference type="GO" id="GO:0032259">
    <property type="term" value="P:methylation"/>
    <property type="evidence" value="ECO:0007669"/>
    <property type="project" value="UniProtKB-KW"/>
</dbReference>
<dbReference type="Gene3D" id="3.40.50.150">
    <property type="entry name" value="Vaccinia Virus protein VP39"/>
    <property type="match status" value="1"/>
</dbReference>
<proteinExistence type="inferred from homology"/>
<dbReference type="AlphaFoldDB" id="A0A6G2CEC4"/>
<dbReference type="InterPro" id="IPR029063">
    <property type="entry name" value="SAM-dependent_MTases_sf"/>
</dbReference>
<protein>
    <submittedName>
        <fullName evidence="5">Methyltransferase domain-containing protein</fullName>
    </submittedName>
</protein>
<evidence type="ECO:0000256" key="1">
    <source>
        <dbReference type="ARBA" id="ARBA00008361"/>
    </source>
</evidence>